<gene>
    <name evidence="2" type="ORF">A2954_05305</name>
</gene>
<evidence type="ECO:0000313" key="3">
    <source>
        <dbReference type="Proteomes" id="UP000177698"/>
    </source>
</evidence>
<reference evidence="2 3" key="1">
    <citation type="journal article" date="2016" name="Nat. Commun.">
        <title>Thousands of microbial genomes shed light on interconnected biogeochemical processes in an aquifer system.</title>
        <authorList>
            <person name="Anantharaman K."/>
            <person name="Brown C.T."/>
            <person name="Hug L.A."/>
            <person name="Sharon I."/>
            <person name="Castelle C.J."/>
            <person name="Probst A.J."/>
            <person name="Thomas B.C."/>
            <person name="Singh A."/>
            <person name="Wilkins M.J."/>
            <person name="Karaoz U."/>
            <person name="Brodie E.L."/>
            <person name="Williams K.H."/>
            <person name="Hubbard S.S."/>
            <person name="Banfield J.F."/>
        </authorList>
    </citation>
    <scope>NUCLEOTIDE SEQUENCE [LARGE SCALE GENOMIC DNA]</scope>
</reference>
<keyword evidence="1" id="KW-1133">Transmembrane helix</keyword>
<protein>
    <recommendedName>
        <fullName evidence="4">DUF4012 domain-containing protein</fullName>
    </recommendedName>
</protein>
<dbReference type="InterPro" id="IPR025101">
    <property type="entry name" value="DUF4012"/>
</dbReference>
<keyword evidence="1" id="KW-0812">Transmembrane</keyword>
<feature type="transmembrane region" description="Helical" evidence="1">
    <location>
        <begin position="15"/>
        <end position="35"/>
    </location>
</feature>
<dbReference type="AlphaFoldDB" id="A0A1F7IF61"/>
<dbReference type="Pfam" id="PF13196">
    <property type="entry name" value="DUF4012"/>
    <property type="match status" value="1"/>
</dbReference>
<evidence type="ECO:0008006" key="4">
    <source>
        <dbReference type="Google" id="ProtNLM"/>
    </source>
</evidence>
<dbReference type="Proteomes" id="UP000177698">
    <property type="component" value="Unassembled WGS sequence"/>
</dbReference>
<dbReference type="STRING" id="1802056.A2954_05305"/>
<evidence type="ECO:0000313" key="2">
    <source>
        <dbReference type="EMBL" id="OGK41998.1"/>
    </source>
</evidence>
<dbReference type="EMBL" id="MGAG01000007">
    <property type="protein sequence ID" value="OGK41998.1"/>
    <property type="molecule type" value="Genomic_DNA"/>
</dbReference>
<accession>A0A1F7IF61</accession>
<proteinExistence type="predicted"/>
<name>A0A1F7IF61_9BACT</name>
<evidence type="ECO:0000256" key="1">
    <source>
        <dbReference type="SAM" id="Phobius"/>
    </source>
</evidence>
<organism evidence="2 3">
    <name type="scientific">Candidatus Roizmanbacteria bacterium RIFCSPLOWO2_01_FULL_37_12</name>
    <dbReference type="NCBI Taxonomy" id="1802056"/>
    <lineage>
        <taxon>Bacteria</taxon>
        <taxon>Candidatus Roizmaniibacteriota</taxon>
    </lineage>
</organism>
<sequence length="620" mass="70781">MKEFNFTAKRRRKKALSFLGFPFLILIGLLIYSFLTFRNISAKGKILVASAKELKTAFSKNDIDLLNKKMQDFSKKHDDFEKSAKSIYWAAFIPYIADFKNAVEASDYLVRAGNESLMAITPYADLIGFKKGEISFVEKSAEDRLQTAILTLDKVLAKVDPISEDIKQAELRIEKIDERRYPKKIGKTLVREKIENIKEQFKGMASLFVEAKPLLKQLPAIFGSDKEKTYLVLFQNDKELRATGGFLTAYAVFKVKNGKMSVQRSKDIYTLDDSISSHPTAPDEILTYHKGVNKFFIRDSNLSPDLPTSVELFNSLYKNSGEKVNYDGIIMMDTNVLVDMLTIFGDTEARGFRFSAVEDKRCDCPQVIYTLLNEIDRPVGYIKEDRKGILGDLMYELFYKAIGFSPSKYWGTLVQEMFKNLQKKHILVYFVDSNLQKSIENLNFAGKIKDYEGDYLHVNNVNFAGAKANLFTSQSVSSTSKLNDNGKLTREVVIEFRNPYAHSDCNLERGGLCLNATLRNWIRFYVPKGSELISFDGSKKKVQTYDELGKTVFGGYLEITPEGKAHVVVKYSLPDNIDRKNYKLLIQKQPGTYEDKLRVDVDDKNLYTGVLDVDREFKMK</sequence>
<keyword evidence="1" id="KW-0472">Membrane</keyword>
<comment type="caution">
    <text evidence="2">The sequence shown here is derived from an EMBL/GenBank/DDBJ whole genome shotgun (WGS) entry which is preliminary data.</text>
</comment>